<keyword evidence="2" id="KW-1185">Reference proteome</keyword>
<dbReference type="RefSeq" id="YP_001957058.1">
    <property type="nucleotide sequence ID" value="NC_010821.1"/>
</dbReference>
<organismHost>
    <name type="scientific">Pseudomonas chlororaphis</name>
    <dbReference type="NCBI Taxonomy" id="587753"/>
</organismHost>
<name>B3FJJ7_BP201</name>
<accession>B3FJJ7</accession>
<proteinExistence type="predicted"/>
<evidence type="ECO:0000313" key="1">
    <source>
        <dbReference type="EMBL" id="ABY63162.1"/>
    </source>
</evidence>
<reference evidence="1 2" key="1">
    <citation type="journal article" date="2008" name="Virology">
        <title>Characterization of Pseudomonas chlororaphis myovirus 201varphi2-1 via genomic sequencing, mass spectrometry, and electron microscopy.</title>
        <authorList>
            <person name="Thomas J.A."/>
            <person name="Rolando M.R."/>
            <person name="Carroll C.A."/>
            <person name="Shen P.S."/>
            <person name="Belnap D.M."/>
            <person name="Weintraub S.T."/>
            <person name="Serwer P."/>
            <person name="Hardies S.C."/>
        </authorList>
    </citation>
    <scope>NUCLEOTIDE SEQUENCE</scope>
</reference>
<organism evidence="1 2">
    <name type="scientific">Pseudomonas phage 201phi2-1</name>
    <name type="common">Pseudomonas chlororaphis phage 201phi2-1</name>
    <dbReference type="NCBI Taxonomy" id="198110"/>
    <lineage>
        <taxon>Viruses</taxon>
        <taxon>Duplodnaviria</taxon>
        <taxon>Heunggongvirae</taxon>
        <taxon>Uroviricota</taxon>
        <taxon>Caudoviricetes</taxon>
        <taxon>Chimalliviridae</taxon>
        <taxon>Serwervirus</taxon>
        <taxon>Serwervirus 201phi21</taxon>
    </lineage>
</organism>
<sequence>MTFNVVETVVDLNYRFNRTYYEHGDNLVKVGNKDWGFTDADIVEIKLYGWQAKEQKLKFYKERNYVQQDRLIFTIFDEYTNLIQTELHVILSEKRTYWRENRETRGRTFPNFSLKLKIIQDPNKKTYVWSGEYWG</sequence>
<dbReference type="Proteomes" id="UP000002421">
    <property type="component" value="Segment"/>
</dbReference>
<dbReference type="EMBL" id="EU197055">
    <property type="protein sequence ID" value="ABY63162.1"/>
    <property type="molecule type" value="Genomic_DNA"/>
</dbReference>
<protein>
    <submittedName>
        <fullName evidence="1">Uncharacterized protein</fullName>
    </submittedName>
</protein>
<evidence type="ECO:0000313" key="2">
    <source>
        <dbReference type="Proteomes" id="UP000002421"/>
    </source>
</evidence>
<gene>
    <name evidence="1" type="ORF">201phi2-1p337</name>
</gene>
<dbReference type="KEGG" id="vg:6372299"/>